<dbReference type="InterPro" id="IPR003054">
    <property type="entry name" value="Keratin_II"/>
</dbReference>
<evidence type="ECO:0000313" key="7">
    <source>
        <dbReference type="Ensembl" id="ENSSAUP00010060706.1"/>
    </source>
</evidence>
<keyword evidence="8" id="KW-1185">Reference proteome</keyword>
<evidence type="ECO:0000256" key="5">
    <source>
        <dbReference type="SAM" id="Coils"/>
    </source>
</evidence>
<dbReference type="FunFam" id="1.20.5.500:FF:000001">
    <property type="entry name" value="Type II keratin 23"/>
    <property type="match status" value="1"/>
</dbReference>
<dbReference type="PANTHER" id="PTHR45616:SF9">
    <property type="entry name" value="KERATIN, TYPE II CYTOSKELETAL 8-RELATED"/>
    <property type="match status" value="1"/>
</dbReference>
<dbReference type="OMA" id="NDAENEF"/>
<dbReference type="Gene3D" id="1.20.5.500">
    <property type="entry name" value="Single helix bin"/>
    <property type="match status" value="1"/>
</dbReference>
<dbReference type="GO" id="GO:0030280">
    <property type="term" value="F:structural constituent of skin epidermis"/>
    <property type="evidence" value="ECO:0007669"/>
    <property type="project" value="TreeGrafter"/>
</dbReference>
<dbReference type="Ensembl" id="ENSSAUT00010063652.1">
    <property type="protein sequence ID" value="ENSSAUP00010060706.1"/>
    <property type="gene ID" value="ENSSAUG00010024574.1"/>
</dbReference>
<dbReference type="AlphaFoldDB" id="A0A671YCQ4"/>
<evidence type="ECO:0000256" key="3">
    <source>
        <dbReference type="ARBA" id="ARBA00061646"/>
    </source>
</evidence>
<dbReference type="InterPro" id="IPR032444">
    <property type="entry name" value="Keratin_2_head"/>
</dbReference>
<evidence type="ECO:0000256" key="2">
    <source>
        <dbReference type="ARBA" id="ARBA00023054"/>
    </source>
</evidence>
<accession>A0A671YCQ4</accession>
<dbReference type="GeneTree" id="ENSGT00940000161090"/>
<dbReference type="GeneID" id="115585627"/>
<sequence length="424" mass="48270">MSLRSKRSSRPGMRMSAGGFSSMSMGAYSIPKISTGTIQAAPITAVTVNRSLLTPLNIDIDPTVHAVRTKEKEQIKSLNNRFVSFIDKVRHLEQQNKMLETKWNLLQGQTATSSNVEPMLKTYISNLQRQLECLNNDKLKLDMENDVMHKHVDDYKTKYEGEINKRNDAENEFVLLKKDVDAGYLTKVDLDDRVFAVGEEFNFLTALYDTELRELQESLKGTSVVVQMDNSRALNMDQIVAEVKAQYEDIAARSREEAEVWHKTKFDQMTAQADQYGNELRNTKGEISELKRMIARLENEILSAKAQRVNLEDQINEAEARGEGAVKDAGARIRDLELALQRAKQDMAHQLREYQELMNVKLGLDIEISTYKKLLEGEEERLGQNSIVNIQTVPTKAIAVNYEPKRKSGPLYIKTVETKDISYN</sequence>
<dbReference type="FunFam" id="1.20.5.1160:FF:000001">
    <property type="entry name" value="Keratin type II"/>
    <property type="match status" value="1"/>
</dbReference>
<dbReference type="Gene3D" id="1.20.5.170">
    <property type="match status" value="1"/>
</dbReference>
<dbReference type="Gene3D" id="1.20.5.1160">
    <property type="entry name" value="Vasodilator-stimulated phosphoprotein"/>
    <property type="match status" value="1"/>
</dbReference>
<gene>
    <name evidence="7" type="primary">LOC115585627</name>
</gene>
<dbReference type="Pfam" id="PF16208">
    <property type="entry name" value="Keratin_2_head"/>
    <property type="match status" value="1"/>
</dbReference>
<comment type="similarity">
    <text evidence="3 4">Belongs to the intermediate filament family.</text>
</comment>
<protein>
    <submittedName>
        <fullName evidence="7">Intermediate filament protein ON3-like</fullName>
    </submittedName>
</protein>
<dbReference type="PROSITE" id="PS00226">
    <property type="entry name" value="IF_ROD_1"/>
    <property type="match status" value="1"/>
</dbReference>
<reference evidence="7" key="3">
    <citation type="submission" date="2025-09" db="UniProtKB">
        <authorList>
            <consortium name="Ensembl"/>
        </authorList>
    </citation>
    <scope>IDENTIFICATION</scope>
</reference>
<evidence type="ECO:0000259" key="6">
    <source>
        <dbReference type="PROSITE" id="PS51842"/>
    </source>
</evidence>
<dbReference type="InParanoid" id="A0A671YCQ4"/>
<reference evidence="7" key="2">
    <citation type="submission" date="2025-08" db="UniProtKB">
        <authorList>
            <consortium name="Ensembl"/>
        </authorList>
    </citation>
    <scope>IDENTIFICATION</scope>
</reference>
<dbReference type="PROSITE" id="PS51842">
    <property type="entry name" value="IF_ROD_2"/>
    <property type="match status" value="1"/>
</dbReference>
<dbReference type="GO" id="GO:0045109">
    <property type="term" value="P:intermediate filament organization"/>
    <property type="evidence" value="ECO:0007669"/>
    <property type="project" value="TreeGrafter"/>
</dbReference>
<dbReference type="FunFam" id="1.20.5.170:FF:000004">
    <property type="entry name" value="Keratin, type II cytoskeletal 5"/>
    <property type="match status" value="1"/>
</dbReference>
<evidence type="ECO:0000256" key="1">
    <source>
        <dbReference type="ARBA" id="ARBA00022754"/>
    </source>
</evidence>
<keyword evidence="1 4" id="KW-0403">Intermediate filament</keyword>
<reference evidence="7" key="1">
    <citation type="submission" date="2021-04" db="EMBL/GenBank/DDBJ databases">
        <authorList>
            <consortium name="Wellcome Sanger Institute Data Sharing"/>
        </authorList>
    </citation>
    <scope>NUCLEOTIDE SEQUENCE [LARGE SCALE GENOMIC DNA]</scope>
</reference>
<dbReference type="GO" id="GO:0031424">
    <property type="term" value="P:keratinization"/>
    <property type="evidence" value="ECO:0007669"/>
    <property type="project" value="TreeGrafter"/>
</dbReference>
<dbReference type="SMART" id="SM01391">
    <property type="entry name" value="Filament"/>
    <property type="match status" value="1"/>
</dbReference>
<dbReference type="InterPro" id="IPR018039">
    <property type="entry name" value="IF_conserved"/>
</dbReference>
<dbReference type="GO" id="GO:0045095">
    <property type="term" value="C:keratin filament"/>
    <property type="evidence" value="ECO:0007669"/>
    <property type="project" value="InterPro"/>
</dbReference>
<dbReference type="GO" id="GO:0005615">
    <property type="term" value="C:extracellular space"/>
    <property type="evidence" value="ECO:0007669"/>
    <property type="project" value="TreeGrafter"/>
</dbReference>
<dbReference type="RefSeq" id="XP_030280016.1">
    <property type="nucleotide sequence ID" value="XM_030424156.1"/>
</dbReference>
<dbReference type="Proteomes" id="UP000472265">
    <property type="component" value="Chromosome 7"/>
</dbReference>
<feature type="coiled-coil region" evidence="5">
    <location>
        <begin position="124"/>
        <end position="172"/>
    </location>
</feature>
<dbReference type="OrthoDB" id="2441647at2759"/>
<keyword evidence="2 5" id="KW-0175">Coiled coil</keyword>
<feature type="domain" description="IF rod" evidence="6">
    <location>
        <begin position="71"/>
        <end position="382"/>
    </location>
</feature>
<feature type="coiled-coil region" evidence="5">
    <location>
        <begin position="273"/>
        <end position="360"/>
    </location>
</feature>
<name>A0A671YCQ4_SPAAU</name>
<dbReference type="PRINTS" id="PR01276">
    <property type="entry name" value="TYPE2KERATIN"/>
</dbReference>
<proteinExistence type="inferred from homology"/>
<dbReference type="Pfam" id="PF00038">
    <property type="entry name" value="Filament"/>
    <property type="match status" value="1"/>
</dbReference>
<dbReference type="SUPFAM" id="SSF64593">
    <property type="entry name" value="Intermediate filament protein, coiled coil region"/>
    <property type="match status" value="2"/>
</dbReference>
<dbReference type="InterPro" id="IPR039008">
    <property type="entry name" value="IF_rod_dom"/>
</dbReference>
<evidence type="ECO:0000313" key="8">
    <source>
        <dbReference type="Proteomes" id="UP000472265"/>
    </source>
</evidence>
<dbReference type="PANTHER" id="PTHR45616">
    <property type="entry name" value="GATA-TYPE DOMAIN-CONTAINING PROTEIN"/>
    <property type="match status" value="1"/>
</dbReference>
<evidence type="ECO:0000256" key="4">
    <source>
        <dbReference type="RuleBase" id="RU000685"/>
    </source>
</evidence>
<organism evidence="7 8">
    <name type="scientific">Sparus aurata</name>
    <name type="common">Gilthead sea bream</name>
    <dbReference type="NCBI Taxonomy" id="8175"/>
    <lineage>
        <taxon>Eukaryota</taxon>
        <taxon>Metazoa</taxon>
        <taxon>Chordata</taxon>
        <taxon>Craniata</taxon>
        <taxon>Vertebrata</taxon>
        <taxon>Euteleostomi</taxon>
        <taxon>Actinopterygii</taxon>
        <taxon>Neopterygii</taxon>
        <taxon>Teleostei</taxon>
        <taxon>Neoteleostei</taxon>
        <taxon>Acanthomorphata</taxon>
        <taxon>Eupercaria</taxon>
        <taxon>Spariformes</taxon>
        <taxon>Sparidae</taxon>
        <taxon>Sparus</taxon>
    </lineage>
</organism>